<reference evidence="1 2" key="2">
    <citation type="journal article" date="2012" name="Int. J. Syst. Evol. Microbiol.">
        <title>Magnetococcus marinus gen. nov., sp. nov., a marine, magnetotactic bacterium that represents a novel lineage (Magnetococcaceae fam. nov.; Magnetococcales ord. nov.) at the base of the Alphaproteobacteria.</title>
        <authorList>
            <person name="Bazylinski D.A."/>
            <person name="Williams T.J."/>
            <person name="Lefevre C.T."/>
            <person name="Berg R.J."/>
            <person name="Zhang C.L."/>
            <person name="Bowser S.S."/>
            <person name="Dean A.J."/>
            <person name="Beveridge T.J."/>
        </authorList>
    </citation>
    <scope>NUCLEOTIDE SEQUENCE [LARGE SCALE GENOMIC DNA]</scope>
    <source>
        <strain evidence="2">ATCC BAA-1437 / JCM 17883 / MC-1</strain>
    </source>
</reference>
<reference evidence="2" key="1">
    <citation type="journal article" date="2009" name="Appl. Environ. Microbiol.">
        <title>Complete genome sequence of the chemolithoautotrophic marine magnetotactic coccus strain MC-1.</title>
        <authorList>
            <person name="Schubbe S."/>
            <person name="Williams T.J."/>
            <person name="Xie G."/>
            <person name="Kiss H.E."/>
            <person name="Brettin T.S."/>
            <person name="Martinez D."/>
            <person name="Ross C.A."/>
            <person name="Schuler D."/>
            <person name="Cox B.L."/>
            <person name="Nealson K.H."/>
            <person name="Bazylinski D.A."/>
        </authorList>
    </citation>
    <scope>NUCLEOTIDE SEQUENCE [LARGE SCALE GENOMIC DNA]</scope>
    <source>
        <strain evidence="2">ATCC BAA-1437 / JCM 17883 / MC-1</strain>
    </source>
</reference>
<dbReference type="eggNOG" id="ENOG502ZCAD">
    <property type="taxonomic scope" value="Bacteria"/>
</dbReference>
<dbReference type="HOGENOM" id="CLU_1634126_0_0_5"/>
<dbReference type="KEGG" id="mgm:Mmc1_2603"/>
<dbReference type="RefSeq" id="WP_011714207.1">
    <property type="nucleotide sequence ID" value="NC_008576.1"/>
</dbReference>
<dbReference type="Proteomes" id="UP000002586">
    <property type="component" value="Chromosome"/>
</dbReference>
<dbReference type="AlphaFoldDB" id="A0LAV6"/>
<accession>A0LAV6</accession>
<dbReference type="EMBL" id="CP000471">
    <property type="protein sequence ID" value="ABK45099.1"/>
    <property type="molecule type" value="Genomic_DNA"/>
</dbReference>
<proteinExistence type="predicted"/>
<protein>
    <submittedName>
        <fullName evidence="1">Uncharacterized protein</fullName>
    </submittedName>
</protein>
<evidence type="ECO:0000313" key="2">
    <source>
        <dbReference type="Proteomes" id="UP000002586"/>
    </source>
</evidence>
<sequence length="170" mass="19827">MSTYQSDRRWSDRFLPTIQQIVGPLLMTPAPVELDVHEATDLMLLTAKDMRIACRIRRAGYADRYGHEFTMRSRRHDLGGKTEINKIAEGFGDWMFYGHALDEISSTLKRWLIIDLDVWRQQVKVNLGTITWEERRNRDQETSFVSFDVRTFPAHPPILIAKGEMEVCRA</sequence>
<dbReference type="STRING" id="156889.Mmc1_2603"/>
<keyword evidence="2" id="KW-1185">Reference proteome</keyword>
<organism evidence="1 2">
    <name type="scientific">Magnetococcus marinus (strain ATCC BAA-1437 / JCM 17883 / MC-1)</name>
    <dbReference type="NCBI Taxonomy" id="156889"/>
    <lineage>
        <taxon>Bacteria</taxon>
        <taxon>Pseudomonadati</taxon>
        <taxon>Pseudomonadota</taxon>
        <taxon>Magnetococcia</taxon>
        <taxon>Magnetococcales</taxon>
        <taxon>Magnetococcaceae</taxon>
        <taxon>Magnetococcus</taxon>
    </lineage>
</organism>
<gene>
    <name evidence="1" type="ordered locus">Mmc1_2603</name>
</gene>
<name>A0LAV6_MAGMM</name>
<dbReference type="OrthoDB" id="7723790at2"/>
<evidence type="ECO:0000313" key="1">
    <source>
        <dbReference type="EMBL" id="ABK45099.1"/>
    </source>
</evidence>